<keyword evidence="3" id="KW-1185">Reference proteome</keyword>
<evidence type="ECO:0000259" key="1">
    <source>
        <dbReference type="Pfam" id="PF13577"/>
    </source>
</evidence>
<dbReference type="InterPro" id="IPR032710">
    <property type="entry name" value="NTF2-like_dom_sf"/>
</dbReference>
<dbReference type="EMBL" id="CP053564">
    <property type="protein sequence ID" value="QJY48895.1"/>
    <property type="molecule type" value="Genomic_DNA"/>
</dbReference>
<dbReference type="RefSeq" id="WP_172163404.1">
    <property type="nucleotide sequence ID" value="NZ_CP053564.1"/>
</dbReference>
<dbReference type="KEGG" id="pbro:HOP40_26525"/>
<dbReference type="InterPro" id="IPR037401">
    <property type="entry name" value="SnoaL-like"/>
</dbReference>
<sequence length="160" mass="17001">MTARPVGAAGLALVDARTPDQVPLAGRAEAVRTLVLAERTAKDLGHWDVMEAAFAPGSRVRVSWFEGTGAGFVAGARARAARGGTPSFHEIGAVSVVVNGRRALADAPCAVHIRACLDGADADLVSRGRVCWRVAETGGRWRIASLDMIYVRDARRRLSR</sequence>
<accession>A0A6M6JNG8</accession>
<feature type="domain" description="SnoaL-like" evidence="1">
    <location>
        <begin position="29"/>
        <end position="146"/>
    </location>
</feature>
<gene>
    <name evidence="2" type="ORF">HOP40_26525</name>
</gene>
<dbReference type="AlphaFoldDB" id="A0A6M6JNG8"/>
<protein>
    <submittedName>
        <fullName evidence="2">SnoaL-like domain-containing protein</fullName>
    </submittedName>
</protein>
<organism evidence="2 3">
    <name type="scientific">Pseudonocardia broussonetiae</name>
    <dbReference type="NCBI Taxonomy" id="2736640"/>
    <lineage>
        <taxon>Bacteria</taxon>
        <taxon>Bacillati</taxon>
        <taxon>Actinomycetota</taxon>
        <taxon>Actinomycetes</taxon>
        <taxon>Pseudonocardiales</taxon>
        <taxon>Pseudonocardiaceae</taxon>
        <taxon>Pseudonocardia</taxon>
    </lineage>
</organism>
<evidence type="ECO:0000313" key="2">
    <source>
        <dbReference type="EMBL" id="QJY48895.1"/>
    </source>
</evidence>
<dbReference type="Pfam" id="PF13577">
    <property type="entry name" value="SnoaL_4"/>
    <property type="match status" value="1"/>
</dbReference>
<proteinExistence type="predicted"/>
<evidence type="ECO:0000313" key="3">
    <source>
        <dbReference type="Proteomes" id="UP000505377"/>
    </source>
</evidence>
<reference evidence="2 3" key="1">
    <citation type="submission" date="2020-05" db="EMBL/GenBank/DDBJ databases">
        <authorList>
            <person name="Mo P."/>
        </authorList>
    </citation>
    <scope>NUCLEOTIDE SEQUENCE [LARGE SCALE GENOMIC DNA]</scope>
    <source>
        <strain evidence="2 3">Gen01</strain>
    </source>
</reference>
<name>A0A6M6JNG8_9PSEU</name>
<dbReference type="Gene3D" id="3.10.450.50">
    <property type="match status" value="1"/>
</dbReference>
<dbReference type="Proteomes" id="UP000505377">
    <property type="component" value="Chromosome"/>
</dbReference>
<dbReference type="SUPFAM" id="SSF54427">
    <property type="entry name" value="NTF2-like"/>
    <property type="match status" value="1"/>
</dbReference>